<feature type="non-terminal residue" evidence="1">
    <location>
        <position position="1"/>
    </location>
</feature>
<accession>A0ACA9RI56</accession>
<gene>
    <name evidence="1" type="ORF">SPELUC_LOCUS17465</name>
</gene>
<name>A0ACA9RI56_9GLOM</name>
<dbReference type="EMBL" id="CAJVPW010071806">
    <property type="protein sequence ID" value="CAG8793798.1"/>
    <property type="molecule type" value="Genomic_DNA"/>
</dbReference>
<keyword evidence="2" id="KW-1185">Reference proteome</keyword>
<evidence type="ECO:0000313" key="1">
    <source>
        <dbReference type="EMBL" id="CAG8793798.1"/>
    </source>
</evidence>
<feature type="non-terminal residue" evidence="1">
    <location>
        <position position="42"/>
    </location>
</feature>
<proteinExistence type="predicted"/>
<evidence type="ECO:0000313" key="2">
    <source>
        <dbReference type="Proteomes" id="UP000789366"/>
    </source>
</evidence>
<protein>
    <submittedName>
        <fullName evidence="1">4411_t:CDS:1</fullName>
    </submittedName>
</protein>
<dbReference type="Proteomes" id="UP000789366">
    <property type="component" value="Unassembled WGS sequence"/>
</dbReference>
<comment type="caution">
    <text evidence="1">The sequence shown here is derived from an EMBL/GenBank/DDBJ whole genome shotgun (WGS) entry which is preliminary data.</text>
</comment>
<reference evidence="1" key="1">
    <citation type="submission" date="2021-06" db="EMBL/GenBank/DDBJ databases">
        <authorList>
            <person name="Kallberg Y."/>
            <person name="Tangrot J."/>
            <person name="Rosling A."/>
        </authorList>
    </citation>
    <scope>NUCLEOTIDE SEQUENCE</scope>
    <source>
        <strain evidence="1">28 12/20/2015</strain>
    </source>
</reference>
<organism evidence="1 2">
    <name type="scientific">Cetraspora pellucida</name>
    <dbReference type="NCBI Taxonomy" id="1433469"/>
    <lineage>
        <taxon>Eukaryota</taxon>
        <taxon>Fungi</taxon>
        <taxon>Fungi incertae sedis</taxon>
        <taxon>Mucoromycota</taxon>
        <taxon>Glomeromycotina</taxon>
        <taxon>Glomeromycetes</taxon>
        <taxon>Diversisporales</taxon>
        <taxon>Gigasporaceae</taxon>
        <taxon>Cetraspora</taxon>
    </lineage>
</organism>
<sequence length="42" mass="4859">LFTSEIESKKSEDFEAKSEASEADYKESEASKYLKHKFKSLI</sequence>